<evidence type="ECO:0000256" key="2">
    <source>
        <dbReference type="SAM" id="SignalP"/>
    </source>
</evidence>
<name>A0A0R1MZ55_9LACO</name>
<dbReference type="InterPro" id="IPR021759">
    <property type="entry name" value="WxLIP_HBD"/>
</dbReference>
<evidence type="ECO:0000259" key="4">
    <source>
        <dbReference type="Pfam" id="PF11797"/>
    </source>
</evidence>
<feature type="domain" description="WxL Interacting Protein host binding" evidence="4">
    <location>
        <begin position="169"/>
        <end position="302"/>
    </location>
</feature>
<keyword evidence="1" id="KW-0812">Transmembrane</keyword>
<dbReference type="InterPro" id="IPR010317">
    <property type="entry name" value="WxLIP_PGBD"/>
</dbReference>
<keyword evidence="2" id="KW-0732">Signal</keyword>
<dbReference type="Pfam" id="PF06030">
    <property type="entry name" value="WxLIP_PGBD"/>
    <property type="match status" value="1"/>
</dbReference>
<organism evidence="5 6">
    <name type="scientific">Schleiferilactobacillus perolens DSM 12744</name>
    <dbReference type="NCBI Taxonomy" id="1423792"/>
    <lineage>
        <taxon>Bacteria</taxon>
        <taxon>Bacillati</taxon>
        <taxon>Bacillota</taxon>
        <taxon>Bacilli</taxon>
        <taxon>Lactobacillales</taxon>
        <taxon>Lactobacillaceae</taxon>
        <taxon>Schleiferilactobacillus</taxon>
    </lineage>
</organism>
<feature type="chain" id="PRO_5006408106" evidence="2">
    <location>
        <begin position="33"/>
        <end position="351"/>
    </location>
</feature>
<keyword evidence="1" id="KW-1133">Transmembrane helix</keyword>
<sequence length="351" mass="38962">MGMVKRFAMISRWLVAGIMGLFLFSVATPAFAASSQTPKKAYAINTVLPDNQINQNLKYWDLSLTPKQEETLRLQVVNLGSEKITVTVYANNAVTNNSAVIDYADTTPTIYPKNAQSFVAMIKGPRKQTVTLDPSATKEVDFKIQAPAKAFDGMILGGLYTKADVTTTKTAIHQWVAYQRSVVLRGKKIDTLRPHLTFGQVVPIVQAAELALRLPTTNKPPMYAQAVTSDLTVTRRSDGKKMAQTSNESQEIAPSSKFNWELPIKKLPAGDYQMRLVVAANNLPRQTVVRNFTIEGSQVRALEDYMSPKRRNMLIIIILVVMVALLALGSWVLLYQRAKKHGAKLGRKSKH</sequence>
<feature type="domain" description="WxL Interacting Protein peptidoglycan binding" evidence="3">
    <location>
        <begin position="42"/>
        <end position="162"/>
    </location>
</feature>
<proteinExistence type="predicted"/>
<evidence type="ECO:0000259" key="3">
    <source>
        <dbReference type="Pfam" id="PF06030"/>
    </source>
</evidence>
<reference evidence="5 6" key="1">
    <citation type="journal article" date="2015" name="Genome Announc.">
        <title>Expanding the biotechnology potential of lactobacilli through comparative genomics of 213 strains and associated genera.</title>
        <authorList>
            <person name="Sun Z."/>
            <person name="Harris H.M."/>
            <person name="McCann A."/>
            <person name="Guo C."/>
            <person name="Argimon S."/>
            <person name="Zhang W."/>
            <person name="Yang X."/>
            <person name="Jeffery I.B."/>
            <person name="Cooney J.C."/>
            <person name="Kagawa T.F."/>
            <person name="Liu W."/>
            <person name="Song Y."/>
            <person name="Salvetti E."/>
            <person name="Wrobel A."/>
            <person name="Rasinkangas P."/>
            <person name="Parkhill J."/>
            <person name="Rea M.C."/>
            <person name="O'Sullivan O."/>
            <person name="Ritari J."/>
            <person name="Douillard F.P."/>
            <person name="Paul Ross R."/>
            <person name="Yang R."/>
            <person name="Briner A.E."/>
            <person name="Felis G.E."/>
            <person name="de Vos W.M."/>
            <person name="Barrangou R."/>
            <person name="Klaenhammer T.R."/>
            <person name="Caufield P.W."/>
            <person name="Cui Y."/>
            <person name="Zhang H."/>
            <person name="O'Toole P.W."/>
        </authorList>
    </citation>
    <scope>NUCLEOTIDE SEQUENCE [LARGE SCALE GENOMIC DNA]</scope>
    <source>
        <strain evidence="5 6">DSM 12744</strain>
    </source>
</reference>
<evidence type="ECO:0000313" key="6">
    <source>
        <dbReference type="Proteomes" id="UP000051330"/>
    </source>
</evidence>
<feature type="transmembrane region" description="Helical" evidence="1">
    <location>
        <begin position="313"/>
        <end position="335"/>
    </location>
</feature>
<dbReference type="Pfam" id="PF11797">
    <property type="entry name" value="WxLIP_HBD"/>
    <property type="match status" value="1"/>
</dbReference>
<keyword evidence="6" id="KW-1185">Reference proteome</keyword>
<comment type="caution">
    <text evidence="5">The sequence shown here is derived from an EMBL/GenBank/DDBJ whole genome shotgun (WGS) entry which is preliminary data.</text>
</comment>
<accession>A0A0R1MZ55</accession>
<evidence type="ECO:0000256" key="1">
    <source>
        <dbReference type="SAM" id="Phobius"/>
    </source>
</evidence>
<evidence type="ECO:0000313" key="5">
    <source>
        <dbReference type="EMBL" id="KRL13375.1"/>
    </source>
</evidence>
<feature type="signal peptide" evidence="2">
    <location>
        <begin position="1"/>
        <end position="32"/>
    </location>
</feature>
<gene>
    <name evidence="5" type="ORF">FD09_GL002206</name>
</gene>
<dbReference type="AlphaFoldDB" id="A0A0R1MZ55"/>
<dbReference type="STRING" id="1423792.FD09_GL002206"/>
<dbReference type="Proteomes" id="UP000051330">
    <property type="component" value="Unassembled WGS sequence"/>
</dbReference>
<protein>
    <submittedName>
        <fullName evidence="5">Cell surface protein</fullName>
    </submittedName>
</protein>
<dbReference type="EMBL" id="AZEC01000004">
    <property type="protein sequence ID" value="KRL13375.1"/>
    <property type="molecule type" value="Genomic_DNA"/>
</dbReference>
<dbReference type="PATRIC" id="fig|1423792.3.peg.2246"/>
<keyword evidence="1" id="KW-0472">Membrane</keyword>